<comment type="caution">
    <text evidence="1">The sequence shown here is derived from an EMBL/GenBank/DDBJ whole genome shotgun (WGS) entry which is preliminary data.</text>
</comment>
<dbReference type="EMBL" id="JAUSVU010000005">
    <property type="protein sequence ID" value="MDQ0533121.1"/>
    <property type="molecule type" value="Genomic_DNA"/>
</dbReference>
<evidence type="ECO:0000313" key="2">
    <source>
        <dbReference type="Proteomes" id="UP001244552"/>
    </source>
</evidence>
<proteinExistence type="predicted"/>
<dbReference type="RefSeq" id="WP_209980991.1">
    <property type="nucleotide sequence ID" value="NZ_JAGINO010000005.1"/>
</dbReference>
<evidence type="ECO:0000313" key="1">
    <source>
        <dbReference type="EMBL" id="MDQ0533121.1"/>
    </source>
</evidence>
<dbReference type="Proteomes" id="UP001244552">
    <property type="component" value="Unassembled WGS sequence"/>
</dbReference>
<name>A0ABU0MIA5_9PROT</name>
<accession>A0ABU0MIA5</accession>
<protein>
    <submittedName>
        <fullName evidence="1">Uncharacterized protein</fullName>
    </submittedName>
</protein>
<gene>
    <name evidence="1" type="ORF">QO018_001970</name>
</gene>
<sequence>MMARKAKRTAKGDNYDAQLASWIKEFEPVQKAAADSEKADEGARKALYAALEGLFDFGRRLLESGDFTIAQAFVNKMGGKWGAVAQKNPFTALVKIAFKHASDAPQSKYAKVLQVAYVLKIKDPLSKWLVAGGKTLEIWYEEADQHLSPESAASKDAKTEALIADGIAALKKEKPLSGVVQLSAPLSSSSEFATVLVRVVGPDQIEIVKMLSTEEADVAPILKKHGSKKRSARSVLEQHSLFRFFRAVEFISSVSTPPGAKERRLIVVETSEDAGTITSHLYSAASMYDFMYAEARIIGHDLGLPVGSSLYFDVEKSDTAEQFVSGFLKDGNWSVEAHGNGSCTLVPENTKLNRITLLPFTEKEREGLFVGTSKFTSAAKTAFDYGAAQHALDWLDAMKEFVSSNNQTRVAKTDTDSVLKLKDGPGVIAAAATRATSATPVDLFPVPASYKLPKDRHLRVRDIQRLADMAVAYGLSMNGDVVDAEVKSAFAVLEQSLDKDELRCFVPFATNQQGTYARCCQSIDE</sequence>
<keyword evidence="2" id="KW-1185">Reference proteome</keyword>
<reference evidence="1 2" key="1">
    <citation type="submission" date="2023-07" db="EMBL/GenBank/DDBJ databases">
        <title>Genomic Encyclopedia of Type Strains, Phase IV (KMG-IV): sequencing the most valuable type-strain genomes for metagenomic binning, comparative biology and taxonomic classification.</title>
        <authorList>
            <person name="Goeker M."/>
        </authorList>
    </citation>
    <scope>NUCLEOTIDE SEQUENCE [LARGE SCALE GENOMIC DNA]</scope>
    <source>
        <strain evidence="1 2">DSM 19922</strain>
    </source>
</reference>
<organism evidence="1 2">
    <name type="scientific">Azospirillum picis</name>
    <dbReference type="NCBI Taxonomy" id="488438"/>
    <lineage>
        <taxon>Bacteria</taxon>
        <taxon>Pseudomonadati</taxon>
        <taxon>Pseudomonadota</taxon>
        <taxon>Alphaproteobacteria</taxon>
        <taxon>Rhodospirillales</taxon>
        <taxon>Azospirillaceae</taxon>
        <taxon>Azospirillum</taxon>
    </lineage>
</organism>